<evidence type="ECO:0000313" key="1">
    <source>
        <dbReference type="EMBL" id="GBP54443.1"/>
    </source>
</evidence>
<sequence>MRRRPRAAKFVGPPASRYLYLRRCAGDARQVTQKGNNATINPITYPSPWPRHALKAVVNEVTLHHDEYVPVVFQTEQYLRRTVSPKTTTVTIIVHVWAGFQENRRRRSQRYPETTQSRENIRAVIA</sequence>
<accession>A0A4C1WU82</accession>
<dbReference type="EMBL" id="BGZK01000647">
    <property type="protein sequence ID" value="GBP54443.1"/>
    <property type="molecule type" value="Genomic_DNA"/>
</dbReference>
<protein>
    <submittedName>
        <fullName evidence="1">Uncharacterized protein</fullName>
    </submittedName>
</protein>
<evidence type="ECO:0000313" key="2">
    <source>
        <dbReference type="Proteomes" id="UP000299102"/>
    </source>
</evidence>
<name>A0A4C1WU82_EUMVA</name>
<comment type="caution">
    <text evidence="1">The sequence shown here is derived from an EMBL/GenBank/DDBJ whole genome shotgun (WGS) entry which is preliminary data.</text>
</comment>
<keyword evidence="2" id="KW-1185">Reference proteome</keyword>
<gene>
    <name evidence="1" type="ORF">EVAR_36000_1</name>
</gene>
<reference evidence="1 2" key="1">
    <citation type="journal article" date="2019" name="Commun. Biol.">
        <title>The bagworm genome reveals a unique fibroin gene that provides high tensile strength.</title>
        <authorList>
            <person name="Kono N."/>
            <person name="Nakamura H."/>
            <person name="Ohtoshi R."/>
            <person name="Tomita M."/>
            <person name="Numata K."/>
            <person name="Arakawa K."/>
        </authorList>
    </citation>
    <scope>NUCLEOTIDE SEQUENCE [LARGE SCALE GENOMIC DNA]</scope>
</reference>
<dbReference type="Proteomes" id="UP000299102">
    <property type="component" value="Unassembled WGS sequence"/>
</dbReference>
<proteinExistence type="predicted"/>
<organism evidence="1 2">
    <name type="scientific">Eumeta variegata</name>
    <name type="common">Bagworm moth</name>
    <name type="synonym">Eumeta japonica</name>
    <dbReference type="NCBI Taxonomy" id="151549"/>
    <lineage>
        <taxon>Eukaryota</taxon>
        <taxon>Metazoa</taxon>
        <taxon>Ecdysozoa</taxon>
        <taxon>Arthropoda</taxon>
        <taxon>Hexapoda</taxon>
        <taxon>Insecta</taxon>
        <taxon>Pterygota</taxon>
        <taxon>Neoptera</taxon>
        <taxon>Endopterygota</taxon>
        <taxon>Lepidoptera</taxon>
        <taxon>Glossata</taxon>
        <taxon>Ditrysia</taxon>
        <taxon>Tineoidea</taxon>
        <taxon>Psychidae</taxon>
        <taxon>Oiketicinae</taxon>
        <taxon>Eumeta</taxon>
    </lineage>
</organism>
<dbReference type="AlphaFoldDB" id="A0A4C1WU82"/>